<evidence type="ECO:0000259" key="4">
    <source>
        <dbReference type="PROSITE" id="PS51286"/>
    </source>
</evidence>
<evidence type="ECO:0000256" key="2">
    <source>
        <dbReference type="ARBA" id="ARBA00023128"/>
    </source>
</evidence>
<dbReference type="Pfam" id="PF08373">
    <property type="entry name" value="RAP"/>
    <property type="match status" value="1"/>
</dbReference>
<feature type="domain" description="RAP" evidence="4">
    <location>
        <begin position="612"/>
        <end position="669"/>
    </location>
</feature>
<dbReference type="GO" id="GO:0000963">
    <property type="term" value="P:mitochondrial RNA processing"/>
    <property type="evidence" value="ECO:0007669"/>
    <property type="project" value="TreeGrafter"/>
</dbReference>
<proteinExistence type="predicted"/>
<dbReference type="InterPro" id="IPR013579">
    <property type="entry name" value="FAST_2"/>
</dbReference>
<dbReference type="GO" id="GO:0003723">
    <property type="term" value="F:RNA binding"/>
    <property type="evidence" value="ECO:0007669"/>
    <property type="project" value="TreeGrafter"/>
</dbReference>
<protein>
    <submittedName>
        <fullName evidence="5">FAST kinase domains 2</fullName>
    </submittedName>
</protein>
<reference evidence="5" key="2">
    <citation type="submission" date="2025-09" db="UniProtKB">
        <authorList>
            <consortium name="Ensembl"/>
        </authorList>
    </citation>
    <scope>IDENTIFICATION</scope>
</reference>
<sequence length="688" mass="78352">MLAKMNSKVGYLLKTIRYLHICDSKVGTSFSTAMRTYMLGISRHKSAIQSMNLGRFLLNVSPCCLESSLRLLSQKMTDFSKNDFNAQEQNAMNTSLDEHVQSSSSALGPPKEDRSVAEENLVVVNEKSQSQKFFEDLRKCTSPCDVLDIVLKSDISYKYYSNCFTTMWGITKKMSKDQKLYERELMIAHPAFGPLSQHLMQESRNARCDELVYSLYAVLQLGVPHNTRLVQTLLRVCQERLNEFDDHCLSVVAKILAAMEQSRNVDALRAGVQLVLEQRISKIRYGLLQNIMKYIGKDAPLVLKTEFQKRTLKKLHYFHSSDVMIFTTLAAMNYCSIPILVACRNKIIENIHCIPFQQLINVLRSCRILNYHDVALYSAVANYVTSAIDTWSIQEIFLVLSAFEGVGFRAVELMDILAKKLTSNPEVLDLKAILFVLKVYSRLNHVPECQNQEFLESLNNALNIYLPEISNVHLLKAVYAFCILQYLPQPALSRLLQKDILDELKSDALNKKLNNRMLHYVNVCLELDGPSSFTKPADVFIEKPPSHLASDVSKIREALLKLLGDENKFQQNIQLPHYYEIDFKILMDADRKKVLPVTEADDLPDDSDMQRVAVLSVQVSDFCVGTSHPRGHLAMKMRHLKALGYHVILVCYNKLKKLKEEEAIEWLKGKIYSAETSCGSGVNLQDNY</sequence>
<evidence type="ECO:0000256" key="1">
    <source>
        <dbReference type="ARBA" id="ARBA00004173"/>
    </source>
</evidence>
<dbReference type="PANTHER" id="PTHR21228">
    <property type="entry name" value="FAST LEU-RICH DOMAIN-CONTAINING"/>
    <property type="match status" value="1"/>
</dbReference>
<feature type="compositionally biased region" description="Polar residues" evidence="3">
    <location>
        <begin position="95"/>
        <end position="106"/>
    </location>
</feature>
<dbReference type="GO" id="GO:0035770">
    <property type="term" value="C:ribonucleoprotein granule"/>
    <property type="evidence" value="ECO:0007669"/>
    <property type="project" value="TreeGrafter"/>
</dbReference>
<organism evidence="5 6">
    <name type="scientific">Pelusios castaneus</name>
    <name type="common">West African mud turtle</name>
    <dbReference type="NCBI Taxonomy" id="367368"/>
    <lineage>
        <taxon>Eukaryota</taxon>
        <taxon>Metazoa</taxon>
        <taxon>Chordata</taxon>
        <taxon>Craniata</taxon>
        <taxon>Vertebrata</taxon>
        <taxon>Euteleostomi</taxon>
        <taxon>Archelosauria</taxon>
        <taxon>Testudinata</taxon>
        <taxon>Testudines</taxon>
        <taxon>Pleurodira</taxon>
        <taxon>Pelomedusidae</taxon>
        <taxon>Pelusios</taxon>
    </lineage>
</organism>
<dbReference type="PANTHER" id="PTHR21228:SF1">
    <property type="entry name" value="FAST KINASE DOMAIN-CONTAINING PROTEIN 2, MITOCHONDRIAL"/>
    <property type="match status" value="1"/>
</dbReference>
<dbReference type="Pfam" id="PF08368">
    <property type="entry name" value="FAST_2"/>
    <property type="match status" value="1"/>
</dbReference>
<evidence type="ECO:0000256" key="3">
    <source>
        <dbReference type="SAM" id="MobiDB-lite"/>
    </source>
</evidence>
<feature type="region of interest" description="Disordered" evidence="3">
    <location>
        <begin position="95"/>
        <end position="115"/>
    </location>
</feature>
<comment type="subcellular location">
    <subcellularLocation>
        <location evidence="1">Mitochondrion</location>
    </subcellularLocation>
</comment>
<dbReference type="InterPro" id="IPR010622">
    <property type="entry name" value="FAST_Leu-rich"/>
</dbReference>
<evidence type="ECO:0000313" key="6">
    <source>
        <dbReference type="Proteomes" id="UP000694393"/>
    </source>
</evidence>
<dbReference type="GO" id="GO:0005759">
    <property type="term" value="C:mitochondrial matrix"/>
    <property type="evidence" value="ECO:0007669"/>
    <property type="project" value="TreeGrafter"/>
</dbReference>
<keyword evidence="2" id="KW-0496">Mitochondrion</keyword>
<dbReference type="Ensembl" id="ENSPCET00000027910.1">
    <property type="protein sequence ID" value="ENSPCEP00000027005.1"/>
    <property type="gene ID" value="ENSPCEG00000020188.1"/>
</dbReference>
<dbReference type="Proteomes" id="UP000694393">
    <property type="component" value="Unplaced"/>
</dbReference>
<reference evidence="5" key="1">
    <citation type="submission" date="2025-08" db="UniProtKB">
        <authorList>
            <consortium name="Ensembl"/>
        </authorList>
    </citation>
    <scope>IDENTIFICATION</scope>
</reference>
<dbReference type="InterPro" id="IPR013584">
    <property type="entry name" value="RAP"/>
</dbReference>
<dbReference type="PROSITE" id="PS51286">
    <property type="entry name" value="RAP"/>
    <property type="match status" value="1"/>
</dbReference>
<name>A0A8C8SZ54_9SAUR</name>
<evidence type="ECO:0000313" key="5">
    <source>
        <dbReference type="Ensembl" id="ENSPCEP00000027005.1"/>
    </source>
</evidence>
<dbReference type="GO" id="GO:0044528">
    <property type="term" value="P:regulation of mitochondrial mRNA stability"/>
    <property type="evidence" value="ECO:0007669"/>
    <property type="project" value="InterPro"/>
</dbReference>
<accession>A0A8C8SZ54</accession>
<dbReference type="AlphaFoldDB" id="A0A8C8SZ54"/>
<keyword evidence="6" id="KW-1185">Reference proteome</keyword>
<dbReference type="InterPro" id="IPR050870">
    <property type="entry name" value="FAST_kinase"/>
</dbReference>
<dbReference type="SMART" id="SM00952">
    <property type="entry name" value="RAP"/>
    <property type="match status" value="1"/>
</dbReference>
<dbReference type="Pfam" id="PF06743">
    <property type="entry name" value="FAST_1"/>
    <property type="match status" value="1"/>
</dbReference>